<keyword evidence="2" id="KW-1133">Transmembrane helix</keyword>
<feature type="transmembrane region" description="Helical" evidence="2">
    <location>
        <begin position="73"/>
        <end position="93"/>
    </location>
</feature>
<sequence length="525" mass="58110">MLQIPSVVSLVSFSSKGLVGLFGGFCIGAQITASILLSGLSVAKNSLNATRTLEIVLLPTKCVPSNDIVSIPYVAIMAYTTLISASLFCILRAKGFSSSPNRSPPSPDDPFPTDSNTSSSASSSVRNHRAFGNQPPSPPSGPGSSGSTDKAPRPDRWMWLWIIPVIVALLAAYIYFTDQHLPTKLPALVREPPWIQPIFVLEHFFFDGLHAAGRAAISCISKAKAYISLHGLQYSKILLLAIGCYSSLILVKRGVQRLIGILIPRFIYDEVELYQRVLGAYVGSAVIIASSPHLSWIIWGAFFFTRANESLFGSDMPPVLVLFRSSLVESWHRLSSAEKSMIVGPTIICSAVFGSTAVLLGVWASAKALRRVILAVYGRPMFIQDMLGGFAMVIGTVFILALVSYPMMWLEDLRPDLKSPILEHPFLSQQWRDSVRYAYSLVAIQYREWKSETIDDLHDSAFLLLNVLLEALIFSWATWETLSSVQKLASPVVITTPTAILYCYFYIIPAARRFVRNWRLHWQLE</sequence>
<feature type="transmembrane region" description="Helical" evidence="2">
    <location>
        <begin position="234"/>
        <end position="251"/>
    </location>
</feature>
<dbReference type="AlphaFoldDB" id="A0AAD7DYK6"/>
<feature type="transmembrane region" description="Helical" evidence="2">
    <location>
        <begin position="21"/>
        <end position="43"/>
    </location>
</feature>
<dbReference type="EMBL" id="JARKIE010000016">
    <property type="protein sequence ID" value="KAJ7701872.1"/>
    <property type="molecule type" value="Genomic_DNA"/>
</dbReference>
<reference evidence="3" key="1">
    <citation type="submission" date="2023-03" db="EMBL/GenBank/DDBJ databases">
        <title>Massive genome expansion in bonnet fungi (Mycena s.s.) driven by repeated elements and novel gene families across ecological guilds.</title>
        <authorList>
            <consortium name="Lawrence Berkeley National Laboratory"/>
            <person name="Harder C.B."/>
            <person name="Miyauchi S."/>
            <person name="Viragh M."/>
            <person name="Kuo A."/>
            <person name="Thoen E."/>
            <person name="Andreopoulos B."/>
            <person name="Lu D."/>
            <person name="Skrede I."/>
            <person name="Drula E."/>
            <person name="Henrissat B."/>
            <person name="Morin E."/>
            <person name="Kohler A."/>
            <person name="Barry K."/>
            <person name="LaButti K."/>
            <person name="Morin E."/>
            <person name="Salamov A."/>
            <person name="Lipzen A."/>
            <person name="Mereny Z."/>
            <person name="Hegedus B."/>
            <person name="Baldrian P."/>
            <person name="Stursova M."/>
            <person name="Weitz H."/>
            <person name="Taylor A."/>
            <person name="Grigoriev I.V."/>
            <person name="Nagy L.G."/>
            <person name="Martin F."/>
            <person name="Kauserud H."/>
        </authorList>
    </citation>
    <scope>NUCLEOTIDE SEQUENCE</scope>
    <source>
        <strain evidence="3">CBHHK067</strain>
    </source>
</reference>
<evidence type="ECO:0000256" key="2">
    <source>
        <dbReference type="SAM" id="Phobius"/>
    </source>
</evidence>
<feature type="transmembrane region" description="Helical" evidence="2">
    <location>
        <begin position="491"/>
        <end position="511"/>
    </location>
</feature>
<keyword evidence="2" id="KW-0812">Transmembrane</keyword>
<organism evidence="3 4">
    <name type="scientific">Mycena rosella</name>
    <name type="common">Pink bonnet</name>
    <name type="synonym">Agaricus rosellus</name>
    <dbReference type="NCBI Taxonomy" id="1033263"/>
    <lineage>
        <taxon>Eukaryota</taxon>
        <taxon>Fungi</taxon>
        <taxon>Dikarya</taxon>
        <taxon>Basidiomycota</taxon>
        <taxon>Agaricomycotina</taxon>
        <taxon>Agaricomycetes</taxon>
        <taxon>Agaricomycetidae</taxon>
        <taxon>Agaricales</taxon>
        <taxon>Marasmiineae</taxon>
        <taxon>Mycenaceae</taxon>
        <taxon>Mycena</taxon>
    </lineage>
</organism>
<proteinExistence type="predicted"/>
<feature type="transmembrane region" description="Helical" evidence="2">
    <location>
        <begin position="342"/>
        <end position="366"/>
    </location>
</feature>
<evidence type="ECO:0000313" key="4">
    <source>
        <dbReference type="Proteomes" id="UP001221757"/>
    </source>
</evidence>
<keyword evidence="4" id="KW-1185">Reference proteome</keyword>
<feature type="transmembrane region" description="Helical" evidence="2">
    <location>
        <begin position="386"/>
        <end position="410"/>
    </location>
</feature>
<keyword evidence="2" id="KW-0472">Membrane</keyword>
<accession>A0AAD7DYK6</accession>
<feature type="region of interest" description="Disordered" evidence="1">
    <location>
        <begin position="97"/>
        <end position="151"/>
    </location>
</feature>
<dbReference type="Proteomes" id="UP001221757">
    <property type="component" value="Unassembled WGS sequence"/>
</dbReference>
<evidence type="ECO:0000313" key="3">
    <source>
        <dbReference type="EMBL" id="KAJ7701872.1"/>
    </source>
</evidence>
<protein>
    <submittedName>
        <fullName evidence="3">Uncharacterized protein</fullName>
    </submittedName>
</protein>
<evidence type="ECO:0000256" key="1">
    <source>
        <dbReference type="SAM" id="MobiDB-lite"/>
    </source>
</evidence>
<comment type="caution">
    <text evidence="3">The sequence shown here is derived from an EMBL/GenBank/DDBJ whole genome shotgun (WGS) entry which is preliminary data.</text>
</comment>
<name>A0AAD7DYK6_MYCRO</name>
<gene>
    <name evidence="3" type="ORF">B0H17DRAFT_1327488</name>
</gene>
<feature type="transmembrane region" description="Helical" evidence="2">
    <location>
        <begin position="157"/>
        <end position="176"/>
    </location>
</feature>
<feature type="compositionally biased region" description="Low complexity" evidence="1">
    <location>
        <begin position="112"/>
        <end position="124"/>
    </location>
</feature>